<keyword evidence="1" id="KW-0812">Transmembrane</keyword>
<protein>
    <submittedName>
        <fullName evidence="2">Uncharacterized protein</fullName>
    </submittedName>
</protein>
<feature type="transmembrane region" description="Helical" evidence="1">
    <location>
        <begin position="27"/>
        <end position="48"/>
    </location>
</feature>
<dbReference type="STRING" id="1085623.GNIT_0464"/>
<dbReference type="KEGG" id="gni:GNIT_0464"/>
<accession>G4QFJ3</accession>
<keyword evidence="1" id="KW-1133">Transmembrane helix</keyword>
<dbReference type="Proteomes" id="UP000009282">
    <property type="component" value="Chromosome"/>
</dbReference>
<keyword evidence="1" id="KW-0472">Membrane</keyword>
<dbReference type="EMBL" id="CP003060">
    <property type="protein sequence ID" value="AEP28618.1"/>
    <property type="molecule type" value="Genomic_DNA"/>
</dbReference>
<name>G4QFJ3_GLANF</name>
<evidence type="ECO:0000313" key="3">
    <source>
        <dbReference type="Proteomes" id="UP000009282"/>
    </source>
</evidence>
<organism evidence="2 3">
    <name type="scientific">Glaciecola nitratireducens (strain JCM 12485 / KCTC 12276 / FR1064)</name>
    <dbReference type="NCBI Taxonomy" id="1085623"/>
    <lineage>
        <taxon>Bacteria</taxon>
        <taxon>Pseudomonadati</taxon>
        <taxon>Pseudomonadota</taxon>
        <taxon>Gammaproteobacteria</taxon>
        <taxon>Alteromonadales</taxon>
        <taxon>Alteromonadaceae</taxon>
        <taxon>Brumicola</taxon>
    </lineage>
</organism>
<dbReference type="HOGENOM" id="CLU_3099315_0_0_6"/>
<dbReference type="AlphaFoldDB" id="G4QFJ3"/>
<evidence type="ECO:0000313" key="2">
    <source>
        <dbReference type="EMBL" id="AEP28618.1"/>
    </source>
</evidence>
<keyword evidence="3" id="KW-1185">Reference proteome</keyword>
<evidence type="ECO:0000256" key="1">
    <source>
        <dbReference type="SAM" id="Phobius"/>
    </source>
</evidence>
<reference evidence="2 3" key="1">
    <citation type="journal article" date="2011" name="J. Bacteriol.">
        <title>Complete genome sequence of seawater bacterium Glaciecola nitratireducens FR1064T.</title>
        <authorList>
            <person name="Bian F."/>
            <person name="Qin Q.L."/>
            <person name="Xie B.B."/>
            <person name="Shu Y.L."/>
            <person name="Zhang X.Y."/>
            <person name="Yu Y."/>
            <person name="Chen B."/>
            <person name="Chen X.L."/>
            <person name="Zhou B.C."/>
            <person name="Zhang Y.Z."/>
        </authorList>
    </citation>
    <scope>NUCLEOTIDE SEQUENCE [LARGE SCALE GENOMIC DNA]</scope>
    <source>
        <strain evidence="3">JCM 12485 / KCTC 12276 / FR1064</strain>
    </source>
</reference>
<proteinExistence type="predicted"/>
<sequence>MDGWIAINVKYRPNVRKTQADTDVNTVAFLDALAFSLVFILNLTLFTVSSL</sequence>
<gene>
    <name evidence="2" type="ordered locus">GNIT_0464</name>
</gene>